<dbReference type="Gene3D" id="1.10.30.50">
    <property type="match status" value="1"/>
</dbReference>
<protein>
    <recommendedName>
        <fullName evidence="2">HNH endonuclease</fullName>
    </recommendedName>
</protein>
<gene>
    <name evidence="1" type="ORF">LCGC14_0711560</name>
</gene>
<evidence type="ECO:0000313" key="1">
    <source>
        <dbReference type="EMBL" id="KKN42606.1"/>
    </source>
</evidence>
<name>A0A0F9T0I2_9ZZZZ</name>
<accession>A0A0F9T0I2</accession>
<proteinExistence type="predicted"/>
<dbReference type="AlphaFoldDB" id="A0A0F9T0I2"/>
<sequence length="84" mass="9942">MVGFTIKELKKHLEKQFAEGMSWKNYGDWEIDHIIPLSAHNFSDVNHIDFKRAWSLDNLQPMWKIENLQKSNKLEQSFQPSLAI</sequence>
<dbReference type="CDD" id="cd00085">
    <property type="entry name" value="HNHc"/>
    <property type="match status" value="1"/>
</dbReference>
<comment type="caution">
    <text evidence="1">The sequence shown here is derived from an EMBL/GenBank/DDBJ whole genome shotgun (WGS) entry which is preliminary data.</text>
</comment>
<dbReference type="InterPro" id="IPR003615">
    <property type="entry name" value="HNH_nuc"/>
</dbReference>
<reference evidence="1" key="1">
    <citation type="journal article" date="2015" name="Nature">
        <title>Complex archaea that bridge the gap between prokaryotes and eukaryotes.</title>
        <authorList>
            <person name="Spang A."/>
            <person name="Saw J.H."/>
            <person name="Jorgensen S.L."/>
            <person name="Zaremba-Niedzwiedzka K."/>
            <person name="Martijn J."/>
            <person name="Lind A.E."/>
            <person name="van Eijk R."/>
            <person name="Schleper C."/>
            <person name="Guy L."/>
            <person name="Ettema T.J."/>
        </authorList>
    </citation>
    <scope>NUCLEOTIDE SEQUENCE</scope>
</reference>
<dbReference type="EMBL" id="LAZR01001569">
    <property type="protein sequence ID" value="KKN42606.1"/>
    <property type="molecule type" value="Genomic_DNA"/>
</dbReference>
<evidence type="ECO:0008006" key="2">
    <source>
        <dbReference type="Google" id="ProtNLM"/>
    </source>
</evidence>
<organism evidence="1">
    <name type="scientific">marine sediment metagenome</name>
    <dbReference type="NCBI Taxonomy" id="412755"/>
    <lineage>
        <taxon>unclassified sequences</taxon>
        <taxon>metagenomes</taxon>
        <taxon>ecological metagenomes</taxon>
    </lineage>
</organism>